<evidence type="ECO:0000313" key="9">
    <source>
        <dbReference type="EMBL" id="TDU32370.1"/>
    </source>
</evidence>
<dbReference type="GO" id="GO:0016887">
    <property type="term" value="F:ATP hydrolysis activity"/>
    <property type="evidence" value="ECO:0007669"/>
    <property type="project" value="InterPro"/>
</dbReference>
<dbReference type="RefSeq" id="WP_133880874.1">
    <property type="nucleotide sequence ID" value="NZ_MWIN01000001.1"/>
</dbReference>
<dbReference type="InterPro" id="IPR024704">
    <property type="entry name" value="SMC"/>
</dbReference>
<evidence type="ECO:0000256" key="1">
    <source>
        <dbReference type="ARBA" id="ARBA00022490"/>
    </source>
</evidence>
<evidence type="ECO:0000256" key="3">
    <source>
        <dbReference type="ARBA" id="ARBA00022840"/>
    </source>
</evidence>
<feature type="domain" description="RecF/RecN/SMC N-terminal" evidence="8">
    <location>
        <begin position="3"/>
        <end position="1153"/>
    </location>
</feature>
<dbReference type="InterPro" id="IPR003395">
    <property type="entry name" value="RecF/RecN/SMC_N"/>
</dbReference>
<feature type="binding site" evidence="6">
    <location>
        <begin position="32"/>
        <end position="39"/>
    </location>
    <ligand>
        <name>ATP</name>
        <dbReference type="ChEBI" id="CHEBI:30616"/>
    </ligand>
</feature>
<dbReference type="GO" id="GO:0007059">
    <property type="term" value="P:chromosome segregation"/>
    <property type="evidence" value="ECO:0007669"/>
    <property type="project" value="UniProtKB-UniRule"/>
</dbReference>
<evidence type="ECO:0000256" key="7">
    <source>
        <dbReference type="SAM" id="MobiDB-lite"/>
    </source>
</evidence>
<dbReference type="CDD" id="cd03278">
    <property type="entry name" value="ABC_SMC_barmotin"/>
    <property type="match status" value="1"/>
</dbReference>
<dbReference type="GO" id="GO:0005524">
    <property type="term" value="F:ATP binding"/>
    <property type="evidence" value="ECO:0007669"/>
    <property type="project" value="UniProtKB-UniRule"/>
</dbReference>
<dbReference type="Proteomes" id="UP000295341">
    <property type="component" value="Unassembled WGS sequence"/>
</dbReference>
<gene>
    <name evidence="6" type="primary">smc</name>
    <name evidence="9" type="ORF">DFR24_1764</name>
</gene>
<comment type="function">
    <text evidence="6">Required for chromosome condensation and partitioning.</text>
</comment>
<dbReference type="PIRSF" id="PIRSF005719">
    <property type="entry name" value="SMC"/>
    <property type="match status" value="1"/>
</dbReference>
<accession>A0A4S3KAE2</accession>
<dbReference type="Gene3D" id="3.40.50.300">
    <property type="entry name" value="P-loop containing nucleotide triphosphate hydrolases"/>
    <property type="match status" value="2"/>
</dbReference>
<keyword evidence="5 6" id="KW-0238">DNA-binding</keyword>
<feature type="region of interest" description="Disordered" evidence="7">
    <location>
        <begin position="349"/>
        <end position="401"/>
    </location>
</feature>
<dbReference type="NCBIfam" id="TIGR02168">
    <property type="entry name" value="SMC_prok_B"/>
    <property type="match status" value="1"/>
</dbReference>
<evidence type="ECO:0000256" key="2">
    <source>
        <dbReference type="ARBA" id="ARBA00022741"/>
    </source>
</evidence>
<keyword evidence="2 6" id="KW-0547">Nucleotide-binding</keyword>
<feature type="coiled-coil region" evidence="6">
    <location>
        <begin position="890"/>
        <end position="924"/>
    </location>
</feature>
<keyword evidence="1 6" id="KW-0963">Cytoplasm</keyword>
<dbReference type="GO" id="GO:0030261">
    <property type="term" value="P:chromosome condensation"/>
    <property type="evidence" value="ECO:0007669"/>
    <property type="project" value="InterPro"/>
</dbReference>
<dbReference type="GO" id="GO:0007062">
    <property type="term" value="P:sister chromatid cohesion"/>
    <property type="evidence" value="ECO:0007669"/>
    <property type="project" value="InterPro"/>
</dbReference>
<comment type="similarity">
    <text evidence="6">Belongs to the SMC family.</text>
</comment>
<feature type="coiled-coil region" evidence="6">
    <location>
        <begin position="406"/>
        <end position="480"/>
    </location>
</feature>
<comment type="subunit">
    <text evidence="6">Homodimer.</text>
</comment>
<protein>
    <recommendedName>
        <fullName evidence="6">Chromosome partition protein Smc</fullName>
    </recommendedName>
</protein>
<keyword evidence="4 6" id="KW-0175">Coiled coil</keyword>
<dbReference type="InterPro" id="IPR027417">
    <property type="entry name" value="P-loop_NTPase"/>
</dbReference>
<dbReference type="GO" id="GO:0006260">
    <property type="term" value="P:DNA replication"/>
    <property type="evidence" value="ECO:0007669"/>
    <property type="project" value="UniProtKB-UniRule"/>
</dbReference>
<dbReference type="AlphaFoldDB" id="A0A4S3KAE2"/>
<dbReference type="Pfam" id="PF02463">
    <property type="entry name" value="SMC_N"/>
    <property type="match status" value="1"/>
</dbReference>
<sequence>MRLSGLKLAGFKSFVDPTQLPLPSNLTSIVGPNGCGKSNIIDAVRWVLGEASQKQLRTQDSDDVIFNGSKTRKPVGRASVELQFDNSDGQIGGAYAAYTDIAVRRELTRDGNSQYYLNGRKCLKRDVTDLFLGTGLGGKNQYAIIEQGMVSRMIEAKPEELRTWLEEAAGISKYKDRRKETESRIRQTRENLSRLNDMRVEIQSRLEVLRKQAANAEKYKEFKQQERALKAEILALRERGLEADAKNHEGRIEELEQALEVARAAVVTAQQGREEADALRRGMQEKLNLEQTAVYEAESAASRLEQDLAHAREMRAMRQRELEQLDRALADLDRRRNQDQQRLEQALQEVEQLESQAESADRHHSEAKGNLARSEESVQAEQTRWDEFSASSEQPLFDTEGERVRVQSLERAQFQLEERYKRLAAESSGLDAGPIQASLFDADAELAKLEADVNDGQAELASLDKDLASLREQRAALDGSLHESRQMLQSARGRLSSLETLQQSALRQDDAELAGWLRSRDLAGRPRLGQHLKVEAGWEAAVEHVLDGLLQAPLIEHVAGLATQDWPKAGVVLIDSRVDDSEAPAGTLAAQVRGPAAVRDFLRSVYCIADSAEAATRAASLAPGESIVTPDAVWRGRDWVRAPRTDAAKSGVIAREQIIQQLRNQVEELAEAIGTREVQLNDVRTQQQQAEEQRRNVSARFEQARSRQSQRMAFRQAQAVRLEQTQARIAALVRDIDGLKAQREQQAAELTASREKLLNLEGVAQRLREERIQHQQSLIRARDAVTRNRALLTQAAQTENQVQIQLASRRSHVAALNQTAHDLEGSREQLVADRAQRAEDAVELEAPLADRQAQAETARAAVDAAREVMRAARLALETAELSVGQGAHGFREAESAKDQAQDRLQQARIEFENLRARREGYAQQLADACRDGGMEREAVFAGLTEDATAEIWEEKIAGLGRRIDRLGAINLAAIQELEEAEGREKYLGDQWADLTGALDTLEEAIRKIDAETKERFKDTFDKVDTIFRDRFPKLFGGGEAYLELTGDDLLDTGVRVMARPPGKRNSSIQMLSGGEKAMTAVALLLGLFQLNPAPFCLMDEVDAPLDDANVARYCEVVREMSQNVQFIIITHNKITMELANQLHGVTMQEPGVSRLVSVDVQQAVELAGAADSKPEVEQTS</sequence>
<dbReference type="SUPFAM" id="SSF52540">
    <property type="entry name" value="P-loop containing nucleoside triphosphate hydrolases"/>
    <property type="match status" value="1"/>
</dbReference>
<comment type="subcellular location">
    <subcellularLocation>
        <location evidence="6">Cytoplasm</location>
    </subcellularLocation>
</comment>
<dbReference type="PANTHER" id="PTHR43977">
    <property type="entry name" value="STRUCTURAL MAINTENANCE OF CHROMOSOMES PROTEIN 3"/>
    <property type="match status" value="1"/>
</dbReference>
<dbReference type="OrthoDB" id="9808768at2"/>
<name>A0A4S3KAE2_9GAMM</name>
<dbReference type="GO" id="GO:0005737">
    <property type="term" value="C:cytoplasm"/>
    <property type="evidence" value="ECO:0007669"/>
    <property type="project" value="UniProtKB-SubCell"/>
</dbReference>
<reference evidence="9 10" key="1">
    <citation type="submission" date="2019-03" db="EMBL/GenBank/DDBJ databases">
        <title>Genomic Encyclopedia of Type Strains, Phase IV (KMG-IV): sequencing the most valuable type-strain genomes for metagenomic binning, comparative biology and taxonomic classification.</title>
        <authorList>
            <person name="Goeker M."/>
        </authorList>
    </citation>
    <scope>NUCLEOTIDE SEQUENCE [LARGE SCALE GENOMIC DNA]</scope>
    <source>
        <strain evidence="9 10">DSM 26377</strain>
    </source>
</reference>
<evidence type="ECO:0000313" key="10">
    <source>
        <dbReference type="Proteomes" id="UP000295341"/>
    </source>
</evidence>
<comment type="domain">
    <text evidence="6">Contains large globular domains required for ATP hydrolysis at each terminus and a third globular domain forming a flexible hinge near the middle of the molecule. These domains are separated by coiled-coil structures.</text>
</comment>
<feature type="compositionally biased region" description="Low complexity" evidence="7">
    <location>
        <begin position="349"/>
        <end position="358"/>
    </location>
</feature>
<comment type="caution">
    <text evidence="9">The sequence shown here is derived from an EMBL/GenBank/DDBJ whole genome shotgun (WGS) entry which is preliminary data.</text>
</comment>
<evidence type="ECO:0000256" key="6">
    <source>
        <dbReference type="HAMAP-Rule" id="MF_01894"/>
    </source>
</evidence>
<evidence type="ECO:0000256" key="4">
    <source>
        <dbReference type="ARBA" id="ARBA00023054"/>
    </source>
</evidence>
<organism evidence="9 10">
    <name type="scientific">Panacagrimonas perspica</name>
    <dbReference type="NCBI Taxonomy" id="381431"/>
    <lineage>
        <taxon>Bacteria</taxon>
        <taxon>Pseudomonadati</taxon>
        <taxon>Pseudomonadota</taxon>
        <taxon>Gammaproteobacteria</taxon>
        <taxon>Nevskiales</taxon>
        <taxon>Nevskiaceae</taxon>
        <taxon>Panacagrimonas</taxon>
    </lineage>
</organism>
<evidence type="ECO:0000256" key="5">
    <source>
        <dbReference type="ARBA" id="ARBA00023125"/>
    </source>
</evidence>
<dbReference type="EMBL" id="SOBT01000008">
    <property type="protein sequence ID" value="TDU32370.1"/>
    <property type="molecule type" value="Genomic_DNA"/>
</dbReference>
<feature type="coiled-coil region" evidence="6">
    <location>
        <begin position="652"/>
        <end position="784"/>
    </location>
</feature>
<dbReference type="InterPro" id="IPR011890">
    <property type="entry name" value="SMC_prok"/>
</dbReference>
<proteinExistence type="inferred from homology"/>
<keyword evidence="3 6" id="KW-0067">ATP-binding</keyword>
<evidence type="ECO:0000259" key="8">
    <source>
        <dbReference type="Pfam" id="PF02463"/>
    </source>
</evidence>
<keyword evidence="10" id="KW-1185">Reference proteome</keyword>
<dbReference type="GO" id="GO:0003677">
    <property type="term" value="F:DNA binding"/>
    <property type="evidence" value="ECO:0007669"/>
    <property type="project" value="UniProtKB-UniRule"/>
</dbReference>
<dbReference type="HAMAP" id="MF_01894">
    <property type="entry name" value="Smc_prok"/>
    <property type="match status" value="1"/>
</dbReference>